<proteinExistence type="predicted"/>
<feature type="transmembrane region" description="Helical" evidence="1">
    <location>
        <begin position="73"/>
        <end position="92"/>
    </location>
</feature>
<keyword evidence="3" id="KW-1185">Reference proteome</keyword>
<name>A0A2N3HMC0_9FLAO</name>
<feature type="transmembrane region" description="Helical" evidence="1">
    <location>
        <begin position="7"/>
        <end position="27"/>
    </location>
</feature>
<reference evidence="2 3" key="1">
    <citation type="submission" date="2017-12" db="EMBL/GenBank/DDBJ databases">
        <title>Confluentibacter flavum sp. nov., isolated from the saline lake.</title>
        <authorList>
            <person name="Yu L."/>
        </authorList>
    </citation>
    <scope>NUCLEOTIDE SEQUENCE [LARGE SCALE GENOMIC DNA]</scope>
    <source>
        <strain evidence="2 3">3B</strain>
    </source>
</reference>
<keyword evidence="1" id="KW-1133">Transmembrane helix</keyword>
<protein>
    <submittedName>
        <fullName evidence="2">Uncharacterized protein</fullName>
    </submittedName>
</protein>
<evidence type="ECO:0000313" key="3">
    <source>
        <dbReference type="Proteomes" id="UP000233435"/>
    </source>
</evidence>
<accession>A0A2N3HMC0</accession>
<dbReference type="AlphaFoldDB" id="A0A2N3HMC0"/>
<feature type="transmembrane region" description="Helical" evidence="1">
    <location>
        <begin position="33"/>
        <end position="52"/>
    </location>
</feature>
<sequence length="96" mass="11266">MQKLATIFYFYKPFLFWSFGISIFLFILLGNYISLVILGKIFLILFLAYVVNESSFKQKLIFYKNLGISTFKLFFVFFIIDAILTMSILSIIKGFI</sequence>
<dbReference type="EMBL" id="PJEO01000015">
    <property type="protein sequence ID" value="PKQ46119.1"/>
    <property type="molecule type" value="Genomic_DNA"/>
</dbReference>
<organism evidence="2 3">
    <name type="scientific">Confluentibacter flavum</name>
    <dbReference type="NCBI Taxonomy" id="1909700"/>
    <lineage>
        <taxon>Bacteria</taxon>
        <taxon>Pseudomonadati</taxon>
        <taxon>Bacteroidota</taxon>
        <taxon>Flavobacteriia</taxon>
        <taxon>Flavobacteriales</taxon>
        <taxon>Flavobacteriaceae</taxon>
        <taxon>Confluentibacter</taxon>
    </lineage>
</organism>
<evidence type="ECO:0000256" key="1">
    <source>
        <dbReference type="SAM" id="Phobius"/>
    </source>
</evidence>
<dbReference type="Proteomes" id="UP000233435">
    <property type="component" value="Unassembled WGS sequence"/>
</dbReference>
<keyword evidence="1" id="KW-0812">Transmembrane</keyword>
<comment type="caution">
    <text evidence="2">The sequence shown here is derived from an EMBL/GenBank/DDBJ whole genome shotgun (WGS) entry which is preliminary data.</text>
</comment>
<gene>
    <name evidence="2" type="ORF">CSW08_05080</name>
</gene>
<keyword evidence="1" id="KW-0472">Membrane</keyword>
<evidence type="ECO:0000313" key="2">
    <source>
        <dbReference type="EMBL" id="PKQ46119.1"/>
    </source>
</evidence>